<dbReference type="Pfam" id="PF22726">
    <property type="entry name" value="NCAB2"/>
    <property type="match status" value="1"/>
</dbReference>
<keyword evidence="4" id="KW-1185">Reference proteome</keyword>
<dbReference type="InterPro" id="IPR027417">
    <property type="entry name" value="P-loop_NTPase"/>
</dbReference>
<dbReference type="SUPFAM" id="SSF48371">
    <property type="entry name" value="ARM repeat"/>
    <property type="match status" value="1"/>
</dbReference>
<evidence type="ECO:0000256" key="1">
    <source>
        <dbReference type="SAM" id="MobiDB-lite"/>
    </source>
</evidence>
<dbReference type="STRING" id="80878.RP29_00355"/>
<comment type="caution">
    <text evidence="3">The sequence shown here is derived from an EMBL/GenBank/DDBJ whole genome shotgun (WGS) entry which is preliminary data.</text>
</comment>
<gene>
    <name evidence="3" type="ORF">RP29_00355</name>
</gene>
<evidence type="ECO:0000313" key="3">
    <source>
        <dbReference type="EMBL" id="KJA12355.1"/>
    </source>
</evidence>
<proteinExistence type="predicted"/>
<reference evidence="3 4" key="1">
    <citation type="submission" date="2014-12" db="EMBL/GenBank/DDBJ databases">
        <title>Isolation of bacteria from lake water.</title>
        <authorList>
            <person name="Sheng K.-Y."/>
            <person name="Chin P.-S."/>
            <person name="Chan K.-G."/>
            <person name="Tan G.S."/>
        </authorList>
    </citation>
    <scope>NUCLEOTIDE SEQUENCE [LARGE SCALE GENOMIC DNA]</scope>
    <source>
        <strain evidence="3 4">KY4</strain>
    </source>
</reference>
<dbReference type="RefSeq" id="WP_044394695.1">
    <property type="nucleotide sequence ID" value="NZ_JXYQ01000002.1"/>
</dbReference>
<feature type="region of interest" description="Disordered" evidence="1">
    <location>
        <begin position="1483"/>
        <end position="1512"/>
    </location>
</feature>
<organism evidence="3 4">
    <name type="scientific">Acidovorax temperans</name>
    <dbReference type="NCBI Taxonomy" id="80878"/>
    <lineage>
        <taxon>Bacteria</taxon>
        <taxon>Pseudomonadati</taxon>
        <taxon>Pseudomonadota</taxon>
        <taxon>Betaproteobacteria</taxon>
        <taxon>Burkholderiales</taxon>
        <taxon>Comamonadaceae</taxon>
        <taxon>Acidovorax</taxon>
    </lineage>
</organism>
<dbReference type="InterPro" id="IPR016024">
    <property type="entry name" value="ARM-type_fold"/>
</dbReference>
<dbReference type="EMBL" id="JXYQ01000002">
    <property type="protein sequence ID" value="KJA12355.1"/>
    <property type="molecule type" value="Genomic_DNA"/>
</dbReference>
<accession>A0A0D7KDU8</accession>
<dbReference type="InterPro" id="IPR007111">
    <property type="entry name" value="NACHT_NTPase"/>
</dbReference>
<protein>
    <recommendedName>
        <fullName evidence="2">NACHT domain-containing protein</fullName>
    </recommendedName>
</protein>
<name>A0A0D7KDU8_9BURK</name>
<dbReference type="SUPFAM" id="SSF52540">
    <property type="entry name" value="P-loop containing nucleoside triphosphate hydrolases"/>
    <property type="match status" value="1"/>
</dbReference>
<evidence type="ECO:0000259" key="2">
    <source>
        <dbReference type="PROSITE" id="PS50837"/>
    </source>
</evidence>
<dbReference type="PROSITE" id="PS50837">
    <property type="entry name" value="NACHT"/>
    <property type="match status" value="1"/>
</dbReference>
<dbReference type="Proteomes" id="UP000032566">
    <property type="component" value="Unassembled WGS sequence"/>
</dbReference>
<dbReference type="PATRIC" id="fig|80878.5.peg.850"/>
<dbReference type="Gene3D" id="3.40.50.300">
    <property type="entry name" value="P-loop containing nucleotide triphosphate hydrolases"/>
    <property type="match status" value="1"/>
</dbReference>
<feature type="compositionally biased region" description="Basic and acidic residues" evidence="1">
    <location>
        <begin position="1483"/>
        <end position="1506"/>
    </location>
</feature>
<evidence type="ECO:0000313" key="4">
    <source>
        <dbReference type="Proteomes" id="UP000032566"/>
    </source>
</evidence>
<sequence length="1512" mass="166330">MAFFEGFGTQLGKVIGGLSAAPLLDRARRKLAARKAAREGAGAEVFLLESLIRKELQELAKYSGRPANLSNDGFRDWVLSFDQERRFATTLLARARGAEDAQAVSELANKWAMVTGEAPQAAEGAVNYVLSHLLKVIRSTDSGRRALDSALHLRAAGHLEALSGGNQQQPSEGDVLNPVRAMARQLLQAAARNWGMPPRVVTLSLDRRFGRDLADREPVDFDKVAELIAAHRNIVIFGDGGLGKTTLLLHVCSQLVEQGSRVPLFLDASAWARSGKGMLEYVAAREQALASQVSASHLARLAAGGQLALFINGWNEIAGEHRERCRSELVDLEATYKELALVVTTRSWQEFPRPNEVQHLQVLGLTWKEQVAAIRSALPLDASKTLLEVLAKHSGLRWDSRSPLILRGVLDMAATEDVASASTLDFISAAVASFERSPQHASVLAAKPLDGRARAYLQAVAFELTRTLRLEFPRDDALRALAPVALKLQSDGLLLAPPHLPDVLSALVEHHVLQEDEGAIRFAHHRFQEFFAAQQVLAVCTPDEQLRDALKIALHNAGWDEVLQLVAQNLRRESARAQRVVLVAEALIVDLGLACDLAGESGFGRADDAELYESCVRMLKELSSSPVEEVRGLATCFQIASRWPVFADELWPLLESDDQQVRVTTYRLSQNGISLRQLGPQAPERITAWPEDRQSEFIHEVAENSDNVPYLEDVAQSSNVTLRKAAISALLWNYPASEAGLRFWAEAPDNIRVELLGDVSEILERVPEPEDVQQALAQLANTLEDKQQVQFVREFPSRATAKAVPGLIAHLRAADGRGHDDTQLLSVAMKLAPVELLELITQLATSRARLPQWVWRALEGQPADALVELRKTLIARLIGDEWANTDASLVGAIATCDSTGLVLDAWQFAEAESRTSTATTKHDKRRHLQDALLATPGSVLMKAVSTRVRMATYAEATELVELLLWRVQREPSPMRQHVESWNPEVDELRLLLSAIEGLTKPDDAQDALRAYLASLCSKTHATQFESFLFEVFEHHLELWSAHARTMEGWNHQQPRPTNPYLGQYVRNAAAALGFAAIPKLLSLATHPQAKHLVPETLVQIVTAPWHEDSVKGIFTDSVSNAVIEGHRRAQLGRVSLQPTDATQAVTDQVAEYFSRELKEQIVQAAVNTDRGDARYALGEWAKLASKVPSRVVVPALLEALGCGLVTRYPTVDIAKGLLRRGEQIAAPQVVRHIETLLELDPTKWEHDVERHSLGELAALLVCAVPDELLSKSWTHWHDVWLKHSHEHSVIDACRSGGCLRAWDILEQRLTATSMDSRERTAEAMLLSVDAQSFPRLLGHVRSGALFAHGGGLWRLQQLTSKLILLMRGNPDGAAAFIEACRACPAPEADAYLVHVLESLGVSRETQGGYLLESLDAGRIASVSSPGMSAMRSIFASRHELGQSMYEVLPAACNGLRRGLYQRAKQGGSTAQLARIFLAELEADRREGGRPDEEPRHPDASDGREWTRALAAS</sequence>
<feature type="domain" description="NACHT" evidence="2">
    <location>
        <begin position="232"/>
        <end position="347"/>
    </location>
</feature>
<dbReference type="OrthoDB" id="9114699at2"/>
<dbReference type="InterPro" id="IPR054732">
    <property type="entry name" value="NCAB2"/>
</dbReference>